<dbReference type="Proteomes" id="UP000298058">
    <property type="component" value="Unassembled WGS sequence"/>
</dbReference>
<feature type="transmembrane region" description="Helical" evidence="3">
    <location>
        <begin position="272"/>
        <end position="294"/>
    </location>
</feature>
<dbReference type="Pfam" id="PF07696">
    <property type="entry name" value="7TMR-DISMED2"/>
    <property type="match status" value="1"/>
</dbReference>
<keyword evidence="1" id="KW-0378">Hydrolase</keyword>
<dbReference type="Pfam" id="PF07228">
    <property type="entry name" value="SpoIIE"/>
    <property type="match status" value="1"/>
</dbReference>
<feature type="domain" description="PPM-type phosphatase" evidence="4">
    <location>
        <begin position="442"/>
        <end position="658"/>
    </location>
</feature>
<dbReference type="PANTHER" id="PTHR43156:SF2">
    <property type="entry name" value="STAGE II SPORULATION PROTEIN E"/>
    <property type="match status" value="1"/>
</dbReference>
<reference evidence="5" key="1">
    <citation type="journal article" date="2019" name="PLoS Negl. Trop. Dis.">
        <title>Revisiting the worldwide diversity of Leptospira species in the environment.</title>
        <authorList>
            <person name="Vincent A.T."/>
            <person name="Schiettekatte O."/>
            <person name="Bourhy P."/>
            <person name="Veyrier F.J."/>
            <person name="Picardeau M."/>
        </authorList>
    </citation>
    <scope>NUCLEOTIDE SEQUENCE [LARGE SCALE GENOMIC DNA]</scope>
    <source>
        <strain evidence="5">201300427</strain>
    </source>
</reference>
<dbReference type="SUPFAM" id="SSF81606">
    <property type="entry name" value="PP2C-like"/>
    <property type="match status" value="1"/>
</dbReference>
<proteinExistence type="predicted"/>
<evidence type="ECO:0000259" key="4">
    <source>
        <dbReference type="SMART" id="SM00331"/>
    </source>
</evidence>
<dbReference type="InterPro" id="IPR036457">
    <property type="entry name" value="PPM-type-like_dom_sf"/>
</dbReference>
<dbReference type="OrthoDB" id="341834at2"/>
<dbReference type="Gene3D" id="3.60.40.10">
    <property type="entry name" value="PPM-type phosphatase domain"/>
    <property type="match status" value="1"/>
</dbReference>
<organism evidence="5 6">
    <name type="scientific">Leptospira idonii</name>
    <dbReference type="NCBI Taxonomy" id="1193500"/>
    <lineage>
        <taxon>Bacteria</taxon>
        <taxon>Pseudomonadati</taxon>
        <taxon>Spirochaetota</taxon>
        <taxon>Spirochaetia</taxon>
        <taxon>Leptospirales</taxon>
        <taxon>Leptospiraceae</taxon>
        <taxon>Leptospira</taxon>
    </lineage>
</organism>
<dbReference type="Gene3D" id="2.60.40.2380">
    <property type="match status" value="1"/>
</dbReference>
<keyword evidence="3" id="KW-0812">Transmembrane</keyword>
<feature type="transmembrane region" description="Helical" evidence="3">
    <location>
        <begin position="208"/>
        <end position="228"/>
    </location>
</feature>
<dbReference type="InterPro" id="IPR011622">
    <property type="entry name" value="7TMR_DISM_rcpt_extracell_dom2"/>
</dbReference>
<feature type="coiled-coil region" evidence="2">
    <location>
        <begin position="377"/>
        <end position="404"/>
    </location>
</feature>
<sequence>MRCLAFLVFFCLVPVSCSKLQIQKYMKEDSFTPTKISYTKGDFSPAELKSLLFGTTSQLPFTVVSKNNISLGFQSKPVWLRLEAVNQTNSHKILLDLGNAHLDHVTVYETNKELPVKTGGDFIPHSQWDAFSKTIAFELDWPIGETKTFYIKTETSSNISYSVRFFSKETFYLKENIENTTLGFFYGTIFIMVLYNLFIYFILKDKAYILYSLAIFCNLILQMYLNGILNQFITIDHPEIHNRVGSVIVCFAVVFGWRFAQQTLNTKVINPYWHLIIRGFIVVTLFYLFVLLQFLPLPILIRVGNFLAQLFVFSVFTVALFNYNAGNRQARLFLLGWSTLLFGILLYTLMQNGLLPANLITIYSNQIGSTLEAGILSLALASKINQLKDEKSKAQSEALSTLEDKVRERTKNLDASLNSIRKDLSVAKRIQQTFFSQIKAEDPRIKFDSFYQSMNEVGGDFYDLAQVNPDYYRIFIADATGHGIQAALITMAIKAEYESLKIMYDHPNDLIFHLNQIFINKYNKVQTIFTCAVCDIDLKKRKLHFASAGHPDQIHIRAGEKKILPRTGRIIGMADHTEYRSIEHFLEEGDRIYLFTDGIFEQFNESREIFGEKKVYEILQDIEKHPFDDSISHLVKELNKFTNFKTDQDDITLIGCEIESFGN</sequence>
<gene>
    <name evidence="5" type="ORF">EHS15_01340</name>
</gene>
<accession>A0A4R9M252</accession>
<dbReference type="RefSeq" id="WP_135758737.1">
    <property type="nucleotide sequence ID" value="NZ_RQHW01000003.1"/>
</dbReference>
<feature type="transmembrane region" description="Helical" evidence="3">
    <location>
        <begin position="240"/>
        <end position="260"/>
    </location>
</feature>
<evidence type="ECO:0000256" key="3">
    <source>
        <dbReference type="SAM" id="Phobius"/>
    </source>
</evidence>
<evidence type="ECO:0000256" key="2">
    <source>
        <dbReference type="SAM" id="Coils"/>
    </source>
</evidence>
<dbReference type="InterPro" id="IPR011623">
    <property type="entry name" value="7TMR_DISM_rcpt_extracell_dom1"/>
</dbReference>
<keyword evidence="2" id="KW-0175">Coiled coil</keyword>
<dbReference type="InterPro" id="IPR001932">
    <property type="entry name" value="PPM-type_phosphatase-like_dom"/>
</dbReference>
<evidence type="ECO:0000313" key="6">
    <source>
        <dbReference type="Proteomes" id="UP000298058"/>
    </source>
</evidence>
<feature type="transmembrane region" description="Helical" evidence="3">
    <location>
        <begin position="332"/>
        <end position="350"/>
    </location>
</feature>
<keyword evidence="6" id="KW-1185">Reference proteome</keyword>
<dbReference type="Pfam" id="PF07695">
    <property type="entry name" value="7TMR-DISM_7TM"/>
    <property type="match status" value="1"/>
</dbReference>
<keyword evidence="3" id="KW-1133">Transmembrane helix</keyword>
<dbReference type="PANTHER" id="PTHR43156">
    <property type="entry name" value="STAGE II SPORULATION PROTEIN E-RELATED"/>
    <property type="match status" value="1"/>
</dbReference>
<comment type="caution">
    <text evidence="5">The sequence shown here is derived from an EMBL/GenBank/DDBJ whole genome shotgun (WGS) entry which is preliminary data.</text>
</comment>
<dbReference type="SMART" id="SM00331">
    <property type="entry name" value="PP2C_SIG"/>
    <property type="match status" value="1"/>
</dbReference>
<evidence type="ECO:0000256" key="1">
    <source>
        <dbReference type="ARBA" id="ARBA00022801"/>
    </source>
</evidence>
<dbReference type="EMBL" id="RQHW01000003">
    <property type="protein sequence ID" value="TGN20864.1"/>
    <property type="molecule type" value="Genomic_DNA"/>
</dbReference>
<dbReference type="InterPro" id="IPR052016">
    <property type="entry name" value="Bact_Sigma-Reg"/>
</dbReference>
<feature type="transmembrane region" description="Helical" evidence="3">
    <location>
        <begin position="306"/>
        <end position="325"/>
    </location>
</feature>
<dbReference type="AlphaFoldDB" id="A0A4R9M252"/>
<feature type="transmembrane region" description="Helical" evidence="3">
    <location>
        <begin position="183"/>
        <end position="203"/>
    </location>
</feature>
<keyword evidence="3" id="KW-0472">Membrane</keyword>
<name>A0A4R9M252_9LEPT</name>
<evidence type="ECO:0000313" key="5">
    <source>
        <dbReference type="EMBL" id="TGN20864.1"/>
    </source>
</evidence>
<protein>
    <submittedName>
        <fullName evidence="5">Serine/threonine protein phosphatase</fullName>
    </submittedName>
</protein>
<dbReference type="GO" id="GO:0016791">
    <property type="term" value="F:phosphatase activity"/>
    <property type="evidence" value="ECO:0007669"/>
    <property type="project" value="TreeGrafter"/>
</dbReference>